<dbReference type="NCBIfam" id="TIGR00095">
    <property type="entry name" value="16S rRNA (guanine(966)-N(2))-methyltransferase RsmD"/>
    <property type="match status" value="1"/>
</dbReference>
<keyword evidence="2 3" id="KW-0808">Transferase</keyword>
<dbReference type="Pfam" id="PF03602">
    <property type="entry name" value="Cons_hypoth95"/>
    <property type="match status" value="1"/>
</dbReference>
<organism evidence="3 4">
    <name type="scientific">Orenia metallireducens</name>
    <dbReference type="NCBI Taxonomy" id="1413210"/>
    <lineage>
        <taxon>Bacteria</taxon>
        <taxon>Bacillati</taxon>
        <taxon>Bacillota</taxon>
        <taxon>Clostridia</taxon>
        <taxon>Halanaerobiales</taxon>
        <taxon>Halobacteroidaceae</taxon>
        <taxon>Orenia</taxon>
    </lineage>
</organism>
<evidence type="ECO:0000256" key="1">
    <source>
        <dbReference type="ARBA" id="ARBA00022603"/>
    </source>
</evidence>
<reference evidence="4" key="1">
    <citation type="submission" date="2016-07" db="EMBL/GenBank/DDBJ databases">
        <authorList>
            <person name="Florea S."/>
            <person name="Webb J.S."/>
            <person name="Jaromczyk J."/>
            <person name="Schardl C.L."/>
        </authorList>
    </citation>
    <scope>NUCLEOTIDE SEQUENCE [LARGE SCALE GENOMIC DNA]</scope>
    <source>
        <strain evidence="4">Z6</strain>
    </source>
</reference>
<dbReference type="InterPro" id="IPR002052">
    <property type="entry name" value="DNA_methylase_N6_adenine_CS"/>
</dbReference>
<dbReference type="RefSeq" id="WP_068717330.1">
    <property type="nucleotide sequence ID" value="NZ_LWDV01000009.1"/>
</dbReference>
<dbReference type="EMBL" id="LWDV01000009">
    <property type="protein sequence ID" value="OCL25975.1"/>
    <property type="molecule type" value="Genomic_DNA"/>
</dbReference>
<name>A0A1C0A6T3_9FIRM</name>
<dbReference type="PANTHER" id="PTHR43542">
    <property type="entry name" value="METHYLTRANSFERASE"/>
    <property type="match status" value="1"/>
</dbReference>
<dbReference type="PIRSF" id="PIRSF004553">
    <property type="entry name" value="CHP00095"/>
    <property type="match status" value="1"/>
</dbReference>
<dbReference type="AlphaFoldDB" id="A0A1C0A6T3"/>
<dbReference type="GO" id="GO:0003676">
    <property type="term" value="F:nucleic acid binding"/>
    <property type="evidence" value="ECO:0007669"/>
    <property type="project" value="InterPro"/>
</dbReference>
<dbReference type="GO" id="GO:0008168">
    <property type="term" value="F:methyltransferase activity"/>
    <property type="evidence" value="ECO:0007669"/>
    <property type="project" value="UniProtKB-KW"/>
</dbReference>
<gene>
    <name evidence="3" type="ORF">U472_08075</name>
</gene>
<evidence type="ECO:0000313" key="3">
    <source>
        <dbReference type="EMBL" id="OCL25975.1"/>
    </source>
</evidence>
<dbReference type="InterPro" id="IPR029063">
    <property type="entry name" value="SAM-dependent_MTases_sf"/>
</dbReference>
<dbReference type="PROSITE" id="PS00092">
    <property type="entry name" value="N6_MTASE"/>
    <property type="match status" value="1"/>
</dbReference>
<sequence>MRIIAGRDRGRKLKSIDRGDVRPTTDRTKESLFNIIGPNIVGARFLDLFAGFGGIGIEALSRGAEEVIFVEKDRRNAKIINENLAMVGYEDESLIINNDVLKVLGGLTGNFDLIFMDPPYEELNLYTQTLDKIKEYKLLHPSGIIIIEHFSKDTIALPEGYDIIKEKKYGKSGITLLKIREGEE</sequence>
<dbReference type="SUPFAM" id="SSF53335">
    <property type="entry name" value="S-adenosyl-L-methionine-dependent methyltransferases"/>
    <property type="match status" value="1"/>
</dbReference>
<dbReference type="OrthoDB" id="9803017at2"/>
<dbReference type="Proteomes" id="UP000093514">
    <property type="component" value="Unassembled WGS sequence"/>
</dbReference>
<dbReference type="Gene3D" id="3.40.50.150">
    <property type="entry name" value="Vaccinia Virus protein VP39"/>
    <property type="match status" value="1"/>
</dbReference>
<dbReference type="InterPro" id="IPR004398">
    <property type="entry name" value="RNA_MeTrfase_RsmD"/>
</dbReference>
<keyword evidence="1 3" id="KW-0489">Methyltransferase</keyword>
<proteinExistence type="predicted"/>
<comment type="caution">
    <text evidence="3">The sequence shown here is derived from an EMBL/GenBank/DDBJ whole genome shotgun (WGS) entry which is preliminary data.</text>
</comment>
<evidence type="ECO:0000313" key="4">
    <source>
        <dbReference type="Proteomes" id="UP000093514"/>
    </source>
</evidence>
<accession>A0A1C0A6T3</accession>
<dbReference type="PANTHER" id="PTHR43542:SF1">
    <property type="entry name" value="METHYLTRANSFERASE"/>
    <property type="match status" value="1"/>
</dbReference>
<protein>
    <submittedName>
        <fullName evidence="3">16S rRNA (Guanine(966)-N(2))-methyltransferase RsmD</fullName>
    </submittedName>
</protein>
<keyword evidence="4" id="KW-1185">Reference proteome</keyword>
<dbReference type="GO" id="GO:0031167">
    <property type="term" value="P:rRNA methylation"/>
    <property type="evidence" value="ECO:0007669"/>
    <property type="project" value="InterPro"/>
</dbReference>
<evidence type="ECO:0000256" key="2">
    <source>
        <dbReference type="ARBA" id="ARBA00022679"/>
    </source>
</evidence>
<dbReference type="CDD" id="cd02440">
    <property type="entry name" value="AdoMet_MTases"/>
    <property type="match status" value="1"/>
</dbReference>
<reference evidence="3 4" key="2">
    <citation type="submission" date="2016-08" db="EMBL/GenBank/DDBJ databases">
        <title>Orenia metallireducens sp. nov. strain Z6, a Novel Metal-reducing Firmicute from the Deep Subsurface.</title>
        <authorList>
            <person name="Maxim B.I."/>
            <person name="Kenneth K."/>
            <person name="Flynn T.M."/>
            <person name="Oloughlin E.J."/>
            <person name="Locke R.A."/>
            <person name="Weber J.R."/>
            <person name="Egan S.M."/>
            <person name="Mackie R.I."/>
            <person name="Cann I.K."/>
        </authorList>
    </citation>
    <scope>NUCLEOTIDE SEQUENCE [LARGE SCALE GENOMIC DNA]</scope>
    <source>
        <strain evidence="3 4">Z6</strain>
    </source>
</reference>